<sequence>MWPDETLPQAAPPQHPRDGGATELSASPTRSFSPRCGDADAILPRLGATPTSAR</sequence>
<reference evidence="2 3" key="1">
    <citation type="journal article" date="2012" name="Genome Biol.">
        <title>Genome and low-iron response of an oceanic diatom adapted to chronic iron limitation.</title>
        <authorList>
            <person name="Lommer M."/>
            <person name="Specht M."/>
            <person name="Roy A.S."/>
            <person name="Kraemer L."/>
            <person name="Andreson R."/>
            <person name="Gutowska M.A."/>
            <person name="Wolf J."/>
            <person name="Bergner S.V."/>
            <person name="Schilhabel M.B."/>
            <person name="Klostermeier U.C."/>
            <person name="Beiko R.G."/>
            <person name="Rosenstiel P."/>
            <person name="Hippler M."/>
            <person name="Laroche J."/>
        </authorList>
    </citation>
    <scope>NUCLEOTIDE SEQUENCE [LARGE SCALE GENOMIC DNA]</scope>
    <source>
        <strain evidence="2 3">CCMP1005</strain>
    </source>
</reference>
<proteinExistence type="predicted"/>
<feature type="non-terminal residue" evidence="2">
    <location>
        <position position="54"/>
    </location>
</feature>
<evidence type="ECO:0000256" key="1">
    <source>
        <dbReference type="SAM" id="MobiDB-lite"/>
    </source>
</evidence>
<dbReference type="AlphaFoldDB" id="K0S9V9"/>
<dbReference type="EMBL" id="AGNL01027327">
    <property type="protein sequence ID" value="EJK57686.1"/>
    <property type="molecule type" value="Genomic_DNA"/>
</dbReference>
<protein>
    <submittedName>
        <fullName evidence="2">Uncharacterized protein</fullName>
    </submittedName>
</protein>
<dbReference type="Proteomes" id="UP000266841">
    <property type="component" value="Unassembled WGS sequence"/>
</dbReference>
<keyword evidence="3" id="KW-1185">Reference proteome</keyword>
<evidence type="ECO:0000313" key="3">
    <source>
        <dbReference type="Proteomes" id="UP000266841"/>
    </source>
</evidence>
<gene>
    <name evidence="2" type="ORF">THAOC_22241</name>
</gene>
<name>K0S9V9_THAOC</name>
<comment type="caution">
    <text evidence="2">The sequence shown here is derived from an EMBL/GenBank/DDBJ whole genome shotgun (WGS) entry which is preliminary data.</text>
</comment>
<feature type="region of interest" description="Disordered" evidence="1">
    <location>
        <begin position="1"/>
        <end position="54"/>
    </location>
</feature>
<accession>K0S9V9</accession>
<organism evidence="2 3">
    <name type="scientific">Thalassiosira oceanica</name>
    <name type="common">Marine diatom</name>
    <dbReference type="NCBI Taxonomy" id="159749"/>
    <lineage>
        <taxon>Eukaryota</taxon>
        <taxon>Sar</taxon>
        <taxon>Stramenopiles</taxon>
        <taxon>Ochrophyta</taxon>
        <taxon>Bacillariophyta</taxon>
        <taxon>Coscinodiscophyceae</taxon>
        <taxon>Thalassiosirophycidae</taxon>
        <taxon>Thalassiosirales</taxon>
        <taxon>Thalassiosiraceae</taxon>
        <taxon>Thalassiosira</taxon>
    </lineage>
</organism>
<evidence type="ECO:0000313" key="2">
    <source>
        <dbReference type="EMBL" id="EJK57686.1"/>
    </source>
</evidence>